<evidence type="ECO:0000313" key="2">
    <source>
        <dbReference type="EMBL" id="GGH36139.1"/>
    </source>
</evidence>
<dbReference type="InterPro" id="IPR015867">
    <property type="entry name" value="N-reg_PII/ATP_PRibTrfase_C"/>
</dbReference>
<reference evidence="2" key="2">
    <citation type="submission" date="2020-09" db="EMBL/GenBank/DDBJ databases">
        <authorList>
            <person name="Sun Q."/>
            <person name="Zhou Y."/>
        </authorList>
    </citation>
    <scope>NUCLEOTIDE SEQUENCE</scope>
    <source>
        <strain evidence="2">CGMCC 1.15794</strain>
    </source>
</reference>
<dbReference type="Proteomes" id="UP000657592">
    <property type="component" value="Unassembled WGS sequence"/>
</dbReference>
<protein>
    <recommendedName>
        <fullName evidence="4">Divalent-cation tolerance protein CutA</fullName>
    </recommendedName>
</protein>
<accession>A0A917IBP3</accession>
<sequence length="76" mass="8557">MLQIAEVRSLYRWDGAVQNDREQLVTCKTTAAAVPALRDLILRMHPYEEPEFIVQPIVDGSDGYLAWIETETAPGP</sequence>
<comment type="caution">
    <text evidence="2">The sequence shown here is derived from an EMBL/GenBank/DDBJ whole genome shotgun (WGS) entry which is preliminary data.</text>
</comment>
<organism evidence="2 3">
    <name type="scientific">Microbacterium album</name>
    <dbReference type="NCBI Taxonomy" id="2053191"/>
    <lineage>
        <taxon>Bacteria</taxon>
        <taxon>Bacillati</taxon>
        <taxon>Actinomycetota</taxon>
        <taxon>Actinomycetes</taxon>
        <taxon>Micrococcales</taxon>
        <taxon>Microbacteriaceae</taxon>
        <taxon>Microbacterium</taxon>
    </lineage>
</organism>
<dbReference type="PANTHER" id="PTHR23419">
    <property type="entry name" value="DIVALENT CATION TOLERANCE CUTA-RELATED"/>
    <property type="match status" value="1"/>
</dbReference>
<dbReference type="GO" id="GO:0005507">
    <property type="term" value="F:copper ion binding"/>
    <property type="evidence" value="ECO:0007669"/>
    <property type="project" value="TreeGrafter"/>
</dbReference>
<dbReference type="InterPro" id="IPR011322">
    <property type="entry name" value="N-reg_PII-like_a/b"/>
</dbReference>
<dbReference type="Gene3D" id="3.30.70.120">
    <property type="match status" value="1"/>
</dbReference>
<dbReference type="AlphaFoldDB" id="A0A917IBP3"/>
<comment type="similarity">
    <text evidence="1">Belongs to the CutA family.</text>
</comment>
<reference evidence="2" key="1">
    <citation type="journal article" date="2014" name="Int. J. Syst. Evol. Microbiol.">
        <title>Complete genome sequence of Corynebacterium casei LMG S-19264T (=DSM 44701T), isolated from a smear-ripened cheese.</title>
        <authorList>
            <consortium name="US DOE Joint Genome Institute (JGI-PGF)"/>
            <person name="Walter F."/>
            <person name="Albersmeier A."/>
            <person name="Kalinowski J."/>
            <person name="Ruckert C."/>
        </authorList>
    </citation>
    <scope>NUCLEOTIDE SEQUENCE</scope>
    <source>
        <strain evidence="2">CGMCC 1.15794</strain>
    </source>
</reference>
<dbReference type="Pfam" id="PF03091">
    <property type="entry name" value="CutA1"/>
    <property type="match status" value="1"/>
</dbReference>
<keyword evidence="3" id="KW-1185">Reference proteome</keyword>
<gene>
    <name evidence="2" type="ORF">GCM10010921_05110</name>
</gene>
<evidence type="ECO:0008006" key="4">
    <source>
        <dbReference type="Google" id="ProtNLM"/>
    </source>
</evidence>
<dbReference type="SUPFAM" id="SSF54913">
    <property type="entry name" value="GlnB-like"/>
    <property type="match status" value="1"/>
</dbReference>
<evidence type="ECO:0000313" key="3">
    <source>
        <dbReference type="Proteomes" id="UP000657592"/>
    </source>
</evidence>
<dbReference type="GO" id="GO:0010038">
    <property type="term" value="P:response to metal ion"/>
    <property type="evidence" value="ECO:0007669"/>
    <property type="project" value="InterPro"/>
</dbReference>
<dbReference type="InterPro" id="IPR004323">
    <property type="entry name" value="Ion_tolerance_CutA"/>
</dbReference>
<evidence type="ECO:0000256" key="1">
    <source>
        <dbReference type="ARBA" id="ARBA00010169"/>
    </source>
</evidence>
<name>A0A917IBP3_9MICO</name>
<proteinExistence type="inferred from homology"/>
<dbReference type="RefSeq" id="WP_229663019.1">
    <property type="nucleotide sequence ID" value="NZ_BMJY01000001.1"/>
</dbReference>
<dbReference type="EMBL" id="BMJY01000001">
    <property type="protein sequence ID" value="GGH36139.1"/>
    <property type="molecule type" value="Genomic_DNA"/>
</dbReference>
<dbReference type="PANTHER" id="PTHR23419:SF8">
    <property type="entry name" value="FI09726P"/>
    <property type="match status" value="1"/>
</dbReference>